<dbReference type="Proteomes" id="UP000095281">
    <property type="component" value="Unplaced"/>
</dbReference>
<dbReference type="PRINTS" id="PR00027">
    <property type="entry name" value="PAIREDBOX"/>
</dbReference>
<dbReference type="Pfam" id="PF00292">
    <property type="entry name" value="PAX"/>
    <property type="match status" value="1"/>
</dbReference>
<keyword evidence="2" id="KW-0563">Paired box</keyword>
<dbReference type="InterPro" id="IPR036388">
    <property type="entry name" value="WH-like_DNA-bd_sf"/>
</dbReference>
<organism evidence="5 6">
    <name type="scientific">Meloidogyne hapla</name>
    <name type="common">Root-knot nematode worm</name>
    <dbReference type="NCBI Taxonomy" id="6305"/>
    <lineage>
        <taxon>Eukaryota</taxon>
        <taxon>Metazoa</taxon>
        <taxon>Ecdysozoa</taxon>
        <taxon>Nematoda</taxon>
        <taxon>Chromadorea</taxon>
        <taxon>Rhabditida</taxon>
        <taxon>Tylenchina</taxon>
        <taxon>Tylenchomorpha</taxon>
        <taxon>Tylenchoidea</taxon>
        <taxon>Meloidogynidae</taxon>
        <taxon>Meloidogyninae</taxon>
        <taxon>Meloidogyne</taxon>
    </lineage>
</organism>
<evidence type="ECO:0000313" key="5">
    <source>
        <dbReference type="Proteomes" id="UP000095281"/>
    </source>
</evidence>
<feature type="coiled-coil region" evidence="3">
    <location>
        <begin position="136"/>
        <end position="163"/>
    </location>
</feature>
<protein>
    <submittedName>
        <fullName evidence="6">Paired domain-containing protein</fullName>
    </submittedName>
</protein>
<dbReference type="SUPFAM" id="SSF46689">
    <property type="entry name" value="Homeodomain-like"/>
    <property type="match status" value="1"/>
</dbReference>
<dbReference type="SMART" id="SM00351">
    <property type="entry name" value="PAX"/>
    <property type="match status" value="1"/>
</dbReference>
<proteinExistence type="predicted"/>
<dbReference type="GO" id="GO:0006355">
    <property type="term" value="P:regulation of DNA-templated transcription"/>
    <property type="evidence" value="ECO:0007669"/>
    <property type="project" value="InterPro"/>
</dbReference>
<evidence type="ECO:0000313" key="6">
    <source>
        <dbReference type="WBParaSite" id="MhA1_Contig1060.frz3.gene1"/>
    </source>
</evidence>
<dbReference type="WBParaSite" id="MhA1_Contig1060.frz3.gene1">
    <property type="protein sequence ID" value="MhA1_Contig1060.frz3.gene1"/>
    <property type="gene ID" value="MhA1_Contig1060.frz3.gene1"/>
</dbReference>
<accession>A0A1I8AY35</accession>
<dbReference type="InterPro" id="IPR009057">
    <property type="entry name" value="Homeodomain-like_sf"/>
</dbReference>
<sequence length="190" mass="22658">MIATNNFLQYFPQLNNENLSKNFHSTPQDEATKIQTRIEMTRQRMQIRKCSEENYNLVDRSRPLLLCDRKKIISLYKEGKRKISIAREIGITHSCVSKVIRRFEETGDLENKNSRTASCACPGEAETHDLRICRHVRFHRMRKEQMEQMINNKKQQNDSQQKQQQYYQQIVHLQKQFLQQQTNGQTKIIE</sequence>
<keyword evidence="5" id="KW-1185">Reference proteome</keyword>
<evidence type="ECO:0000256" key="2">
    <source>
        <dbReference type="ARBA" id="ARBA00022724"/>
    </source>
</evidence>
<dbReference type="InterPro" id="IPR001523">
    <property type="entry name" value="Paired_dom"/>
</dbReference>
<dbReference type="Gene3D" id="1.10.10.10">
    <property type="entry name" value="Winged helix-like DNA-binding domain superfamily/Winged helix DNA-binding domain"/>
    <property type="match status" value="1"/>
</dbReference>
<reference evidence="6" key="1">
    <citation type="submission" date="2016-11" db="UniProtKB">
        <authorList>
            <consortium name="WormBaseParasite"/>
        </authorList>
    </citation>
    <scope>IDENTIFICATION</scope>
</reference>
<dbReference type="GO" id="GO:0003677">
    <property type="term" value="F:DNA binding"/>
    <property type="evidence" value="ECO:0007669"/>
    <property type="project" value="InterPro"/>
</dbReference>
<name>A0A1I8AY35_MELHA</name>
<dbReference type="GO" id="GO:0005634">
    <property type="term" value="C:nucleus"/>
    <property type="evidence" value="ECO:0007669"/>
    <property type="project" value="UniProtKB-SubCell"/>
</dbReference>
<dbReference type="AlphaFoldDB" id="A0A1I8AY35"/>
<feature type="domain" description="Paired" evidence="4">
    <location>
        <begin position="51"/>
        <end position="163"/>
    </location>
</feature>
<evidence type="ECO:0000259" key="4">
    <source>
        <dbReference type="SMART" id="SM00351"/>
    </source>
</evidence>
<evidence type="ECO:0000256" key="1">
    <source>
        <dbReference type="ARBA" id="ARBA00004123"/>
    </source>
</evidence>
<keyword evidence="3" id="KW-0175">Coiled coil</keyword>
<evidence type="ECO:0000256" key="3">
    <source>
        <dbReference type="SAM" id="Coils"/>
    </source>
</evidence>
<comment type="subcellular location">
    <subcellularLocation>
        <location evidence="1">Nucleus</location>
    </subcellularLocation>
</comment>